<sequence length="306" mass="33430">MAPKKKGRIRQEANANATSGVDDDSLLDTTGEGSRPAITLPDSSIPEQTTPVPTPTEGTTIPPVDTSTPPPASASGSGISDEDLRGAIQMLTQLVASQAQRSNVAPSSSSQQWDSTSSRVNKFLQFDPSVFTGANPEEDPQDFIDEIHKTLRFELWEDSREEGRPPARWREFADAFIDNFLPAETREACAIEFENLRQGNRSVWEYHIEFARLSKYAIHMLPTMEARVRQFVQGLNSLTINEASMAALNSDMNYGKMVAFAQATKNRKLKNIMEREGNSKARSTGNMGESPGGGRSAFRGGSSGPS</sequence>
<accession>A0A1U7VRL7</accession>
<reference evidence="3" key="1">
    <citation type="journal article" date="2013" name="Genome Biol.">
        <title>Reference genomes and transcriptomes of Nicotiana sylvestris and Nicotiana tomentosiformis.</title>
        <authorList>
            <person name="Sierro N."/>
            <person name="Battey J.N."/>
            <person name="Ouadi S."/>
            <person name="Bovet L."/>
            <person name="Goepfert S."/>
            <person name="Bakaher N."/>
            <person name="Peitsch M.C."/>
            <person name="Ivanov N.V."/>
        </authorList>
    </citation>
    <scope>NUCLEOTIDE SEQUENCE [LARGE SCALE GENOMIC DNA]</scope>
</reference>
<evidence type="ECO:0000256" key="1">
    <source>
        <dbReference type="SAM" id="MobiDB-lite"/>
    </source>
</evidence>
<feature type="region of interest" description="Disordered" evidence="1">
    <location>
        <begin position="1"/>
        <end position="80"/>
    </location>
</feature>
<evidence type="ECO:0000313" key="3">
    <source>
        <dbReference type="Proteomes" id="UP000189701"/>
    </source>
</evidence>
<feature type="compositionally biased region" description="Gly residues" evidence="1">
    <location>
        <begin position="290"/>
        <end position="306"/>
    </location>
</feature>
<organism evidence="3 4">
    <name type="scientific">Nicotiana sylvestris</name>
    <name type="common">Wood tobacco</name>
    <name type="synonym">South American tobacco</name>
    <dbReference type="NCBI Taxonomy" id="4096"/>
    <lineage>
        <taxon>Eukaryota</taxon>
        <taxon>Viridiplantae</taxon>
        <taxon>Streptophyta</taxon>
        <taxon>Embryophyta</taxon>
        <taxon>Tracheophyta</taxon>
        <taxon>Spermatophyta</taxon>
        <taxon>Magnoliopsida</taxon>
        <taxon>eudicotyledons</taxon>
        <taxon>Gunneridae</taxon>
        <taxon>Pentapetalae</taxon>
        <taxon>asterids</taxon>
        <taxon>lamiids</taxon>
        <taxon>Solanales</taxon>
        <taxon>Solanaceae</taxon>
        <taxon>Nicotianoideae</taxon>
        <taxon>Nicotianeae</taxon>
        <taxon>Nicotiana</taxon>
    </lineage>
</organism>
<dbReference type="RefSeq" id="XP_009769033.1">
    <property type="nucleotide sequence ID" value="XM_009770731.1"/>
</dbReference>
<feature type="region of interest" description="Disordered" evidence="1">
    <location>
        <begin position="271"/>
        <end position="306"/>
    </location>
</feature>
<dbReference type="Proteomes" id="UP000189701">
    <property type="component" value="Unplaced"/>
</dbReference>
<dbReference type="Pfam" id="PF03732">
    <property type="entry name" value="Retrotrans_gag"/>
    <property type="match status" value="1"/>
</dbReference>
<protein>
    <submittedName>
        <fullName evidence="4">Uncharacterized protein LOC104219964</fullName>
    </submittedName>
</protein>
<keyword evidence="3" id="KW-1185">Reference proteome</keyword>
<dbReference type="AlphaFoldDB" id="A0A1U7VRL7"/>
<feature type="compositionally biased region" description="Low complexity" evidence="1">
    <location>
        <begin position="45"/>
        <end position="79"/>
    </location>
</feature>
<evidence type="ECO:0000259" key="2">
    <source>
        <dbReference type="Pfam" id="PF03732"/>
    </source>
</evidence>
<reference evidence="4" key="2">
    <citation type="submission" date="2025-08" db="UniProtKB">
        <authorList>
            <consortium name="RefSeq"/>
        </authorList>
    </citation>
    <scope>IDENTIFICATION</scope>
    <source>
        <tissue evidence="4">Leaf</tissue>
    </source>
</reference>
<dbReference type="InterPro" id="IPR005162">
    <property type="entry name" value="Retrotrans_gag_dom"/>
</dbReference>
<feature type="domain" description="Retrotransposon gag" evidence="2">
    <location>
        <begin position="156"/>
        <end position="236"/>
    </location>
</feature>
<gene>
    <name evidence="4" type="primary">LOC104219964</name>
</gene>
<evidence type="ECO:0000313" key="4">
    <source>
        <dbReference type="RefSeq" id="XP_009769033.1"/>
    </source>
</evidence>
<name>A0A1U7VRL7_NICSY</name>
<proteinExistence type="predicted"/>